<evidence type="ECO:0000313" key="3">
    <source>
        <dbReference type="Proteomes" id="UP000756921"/>
    </source>
</evidence>
<proteinExistence type="predicted"/>
<dbReference type="EMBL" id="WJXW01000013">
    <property type="protein sequence ID" value="KAF9730969.1"/>
    <property type="molecule type" value="Genomic_DNA"/>
</dbReference>
<organism evidence="2 3">
    <name type="scientific">Paraphaeosphaeria minitans</name>
    <dbReference type="NCBI Taxonomy" id="565426"/>
    <lineage>
        <taxon>Eukaryota</taxon>
        <taxon>Fungi</taxon>
        <taxon>Dikarya</taxon>
        <taxon>Ascomycota</taxon>
        <taxon>Pezizomycotina</taxon>
        <taxon>Dothideomycetes</taxon>
        <taxon>Pleosporomycetidae</taxon>
        <taxon>Pleosporales</taxon>
        <taxon>Massarineae</taxon>
        <taxon>Didymosphaeriaceae</taxon>
        <taxon>Paraphaeosphaeria</taxon>
    </lineage>
</organism>
<evidence type="ECO:0000256" key="1">
    <source>
        <dbReference type="SAM" id="MobiDB-lite"/>
    </source>
</evidence>
<keyword evidence="3" id="KW-1185">Reference proteome</keyword>
<comment type="caution">
    <text evidence="2">The sequence shown here is derived from an EMBL/GenBank/DDBJ whole genome shotgun (WGS) entry which is preliminary data.</text>
</comment>
<protein>
    <submittedName>
        <fullName evidence="2">Uncharacterized protein</fullName>
    </submittedName>
</protein>
<dbReference type="AlphaFoldDB" id="A0A9P6GB40"/>
<feature type="region of interest" description="Disordered" evidence="1">
    <location>
        <begin position="120"/>
        <end position="185"/>
    </location>
</feature>
<name>A0A9P6GB40_9PLEO</name>
<feature type="compositionally biased region" description="Low complexity" evidence="1">
    <location>
        <begin position="139"/>
        <end position="160"/>
    </location>
</feature>
<reference evidence="2" key="1">
    <citation type="journal article" date="2020" name="Mol. Plant Microbe Interact.">
        <title>Genome Sequence of the Biocontrol Agent Coniothyrium minitans strain Conio (IMI 134523).</title>
        <authorList>
            <person name="Patel D."/>
            <person name="Shittu T.A."/>
            <person name="Baroncelli R."/>
            <person name="Muthumeenakshi S."/>
            <person name="Osborne T.H."/>
            <person name="Janganan T.K."/>
            <person name="Sreenivasaprasad S."/>
        </authorList>
    </citation>
    <scope>NUCLEOTIDE SEQUENCE</scope>
    <source>
        <strain evidence="2">Conio</strain>
    </source>
</reference>
<evidence type="ECO:0000313" key="2">
    <source>
        <dbReference type="EMBL" id="KAF9730969.1"/>
    </source>
</evidence>
<feature type="compositionally biased region" description="Basic residues" evidence="1">
    <location>
        <begin position="171"/>
        <end position="185"/>
    </location>
</feature>
<dbReference type="OrthoDB" id="3789664at2759"/>
<gene>
    <name evidence="2" type="ORF">PMIN01_10927</name>
</gene>
<accession>A0A9P6GB40</accession>
<dbReference type="Proteomes" id="UP000756921">
    <property type="component" value="Unassembled WGS sequence"/>
</dbReference>
<sequence>MATPSLPPSSTASPSCRYPMDAVGAMNQLAAHGLIKDDIVTLKQLGLDGVGRLLDMLEREGRSGIVALLESLESTSEKNVVRFIDFRNDLMSQKRERGRQPSVINPLETIDDAKYASTATPTLATSHSAPYLRPPLPPSLQRSTSTRSARSVSSKGSSSTNITHPSSHNRVEKKKKPAVKPARKQLHCPDCKKDIKNGFDKHFRQHLHDLIGSDDFEFDIHEAFGCGYCHAQGVLVEGGKVFHGVADLVQHIKDAHASTPQRLHWDISHSFNHVLSAQPYFRRKIIAMITAGNSGNHNNTIPSLSWVADHRTLLRQLQILSGRLDRNPSFHGDVAIEALLMQVYDAAAQNWQQPFAFSFPPVSPHSVPQGPHRSSIPLHPRHKLSEDMSFAGIGKAFPDTPTPKHHSFASDVRSPSILSPAPYVPQAPPQVQPALQDSQAVDLMDQDAPLYQTGSYGAGVLPATPMIAFDGFSPYSTPPPSQGLQIDSMYDLCNDLQIDERDLYRS</sequence>